<evidence type="ECO:0000256" key="1">
    <source>
        <dbReference type="ARBA" id="ARBA00004374"/>
    </source>
</evidence>
<evidence type="ECO:0000256" key="5">
    <source>
        <dbReference type="ARBA" id="ARBA00022692"/>
    </source>
</evidence>
<reference evidence="11 12" key="1">
    <citation type="journal article" date="2024" name="Nat. Commun.">
        <title>Phylogenomics reveals the evolutionary origins of lichenization in chlorophyte algae.</title>
        <authorList>
            <person name="Puginier C."/>
            <person name="Libourel C."/>
            <person name="Otte J."/>
            <person name="Skaloud P."/>
            <person name="Haon M."/>
            <person name="Grisel S."/>
            <person name="Petersen M."/>
            <person name="Berrin J.G."/>
            <person name="Delaux P.M."/>
            <person name="Dal Grande F."/>
            <person name="Keller J."/>
        </authorList>
    </citation>
    <scope>NUCLEOTIDE SEQUENCE [LARGE SCALE GENOMIC DNA]</scope>
    <source>
        <strain evidence="11 12">SAG 216-7</strain>
    </source>
</reference>
<proteinExistence type="inferred from homology"/>
<dbReference type="InterPro" id="IPR037930">
    <property type="entry name" value="Tom40"/>
</dbReference>
<evidence type="ECO:0000313" key="11">
    <source>
        <dbReference type="EMBL" id="KAK9916364.1"/>
    </source>
</evidence>
<protein>
    <recommendedName>
        <fullName evidence="13">Mitochondrial import receptor subunit TOM40</fullName>
    </recommendedName>
</protein>
<evidence type="ECO:0000256" key="6">
    <source>
        <dbReference type="ARBA" id="ARBA00022787"/>
    </source>
</evidence>
<comment type="similarity">
    <text evidence="2">Belongs to the Tom40 family.</text>
</comment>
<evidence type="ECO:0000256" key="3">
    <source>
        <dbReference type="ARBA" id="ARBA00022448"/>
    </source>
</evidence>
<keyword evidence="5" id="KW-0812">Transmembrane</keyword>
<comment type="caution">
    <text evidence="11">The sequence shown here is derived from an EMBL/GenBank/DDBJ whole genome shotgun (WGS) entry which is preliminary data.</text>
</comment>
<keyword evidence="7" id="KW-0653">Protein transport</keyword>
<evidence type="ECO:0000313" key="12">
    <source>
        <dbReference type="Proteomes" id="UP001491310"/>
    </source>
</evidence>
<accession>A0ABR2YXN9</accession>
<feature type="region of interest" description="Disordered" evidence="10">
    <location>
        <begin position="1"/>
        <end position="22"/>
    </location>
</feature>
<evidence type="ECO:0000256" key="10">
    <source>
        <dbReference type="SAM" id="MobiDB-lite"/>
    </source>
</evidence>
<keyword evidence="9" id="KW-0472">Membrane</keyword>
<name>A0ABR2YXN9_9CHLO</name>
<evidence type="ECO:0000256" key="8">
    <source>
        <dbReference type="ARBA" id="ARBA00023128"/>
    </source>
</evidence>
<gene>
    <name evidence="11" type="ORF">WJX75_001861</name>
</gene>
<dbReference type="InterPro" id="IPR027246">
    <property type="entry name" value="Porin_Euk/Tom40"/>
</dbReference>
<feature type="compositionally biased region" description="Low complexity" evidence="10">
    <location>
        <begin position="10"/>
        <end position="22"/>
    </location>
</feature>
<dbReference type="Pfam" id="PF01459">
    <property type="entry name" value="Porin_3"/>
    <property type="match status" value="1"/>
</dbReference>
<evidence type="ECO:0000256" key="7">
    <source>
        <dbReference type="ARBA" id="ARBA00022927"/>
    </source>
</evidence>
<dbReference type="PANTHER" id="PTHR10802">
    <property type="entry name" value="MITOCHONDRIAL IMPORT RECEPTOR SUBUNIT TOM40"/>
    <property type="match status" value="1"/>
</dbReference>
<keyword evidence="12" id="KW-1185">Reference proteome</keyword>
<dbReference type="InterPro" id="IPR023614">
    <property type="entry name" value="Porin_dom_sf"/>
</dbReference>
<evidence type="ECO:0000256" key="9">
    <source>
        <dbReference type="ARBA" id="ARBA00023136"/>
    </source>
</evidence>
<dbReference type="CDD" id="cd07305">
    <property type="entry name" value="Porin3_Tom40"/>
    <property type="match status" value="1"/>
</dbReference>
<keyword evidence="8" id="KW-0496">Mitochondrion</keyword>
<dbReference type="Proteomes" id="UP001491310">
    <property type="component" value="Unassembled WGS sequence"/>
</dbReference>
<keyword evidence="3" id="KW-0813">Transport</keyword>
<comment type="subcellular location">
    <subcellularLocation>
        <location evidence="1">Mitochondrion outer membrane</location>
        <topology evidence="1">Multi-pass membrane protein</topology>
    </subcellularLocation>
</comment>
<organism evidence="11 12">
    <name type="scientific">Coccomyxa subellipsoidea</name>
    <dbReference type="NCBI Taxonomy" id="248742"/>
    <lineage>
        <taxon>Eukaryota</taxon>
        <taxon>Viridiplantae</taxon>
        <taxon>Chlorophyta</taxon>
        <taxon>core chlorophytes</taxon>
        <taxon>Trebouxiophyceae</taxon>
        <taxon>Trebouxiophyceae incertae sedis</taxon>
        <taxon>Coccomyxaceae</taxon>
        <taxon>Coccomyxa</taxon>
    </lineage>
</organism>
<dbReference type="Gene3D" id="2.40.160.10">
    <property type="entry name" value="Porin"/>
    <property type="match status" value="1"/>
</dbReference>
<keyword evidence="6" id="KW-1000">Mitochondrion outer membrane</keyword>
<dbReference type="EMBL" id="JALJOT010000003">
    <property type="protein sequence ID" value="KAK9916364.1"/>
    <property type="molecule type" value="Genomic_DNA"/>
</dbReference>
<evidence type="ECO:0000256" key="2">
    <source>
        <dbReference type="ARBA" id="ARBA00010510"/>
    </source>
</evidence>
<keyword evidence="4" id="KW-1134">Transmembrane beta strand</keyword>
<sequence>MGITVSRAEAPPAVRGSSSSASLLPPTAAELVRNVQAGKGGIAKPAEVINYMRLPPPIKYEELQRESMMTLKPELFEGLRFDFTKPLNQNFALCHSMFMGNIDVPTQNNQPLKMPMGTYEFGANLVSNKGNMMIGRVMTDGRMSGRVKYDLKDWLGFKLQMNLAPEAGVSQGMVDVDVKGSDWNGQVKLGNSQFIGVNYLQSVTPHLALGGEAFWLGQQRKSGAGFAARYANDAHIATAQVATTGLVSLTYLRRISEKVSLATEFLWNWNSREATAAFGYDYILRQCRLRGRIDTDGKVAAYLEERVNVGVNFILSAEIDHWKKDYKFGFGMTVGE</sequence>
<evidence type="ECO:0008006" key="13">
    <source>
        <dbReference type="Google" id="ProtNLM"/>
    </source>
</evidence>
<evidence type="ECO:0000256" key="4">
    <source>
        <dbReference type="ARBA" id="ARBA00022452"/>
    </source>
</evidence>